<dbReference type="InterPro" id="IPR011701">
    <property type="entry name" value="MFS"/>
</dbReference>
<dbReference type="KEGG" id="snep:Enr13x_29120"/>
<feature type="transmembrane region" description="Helical" evidence="5">
    <location>
        <begin position="269"/>
        <end position="290"/>
    </location>
</feature>
<dbReference type="PROSITE" id="PS50850">
    <property type="entry name" value="MFS"/>
    <property type="match status" value="1"/>
</dbReference>
<proteinExistence type="predicted"/>
<dbReference type="Gene3D" id="1.20.1250.20">
    <property type="entry name" value="MFS general substrate transporter like domains"/>
    <property type="match status" value="2"/>
</dbReference>
<dbReference type="GO" id="GO:0022857">
    <property type="term" value="F:transmembrane transporter activity"/>
    <property type="evidence" value="ECO:0007669"/>
    <property type="project" value="InterPro"/>
</dbReference>
<dbReference type="PANTHER" id="PTHR11662">
    <property type="entry name" value="SOLUTE CARRIER FAMILY 17"/>
    <property type="match status" value="1"/>
</dbReference>
<feature type="transmembrane region" description="Helical" evidence="5">
    <location>
        <begin position="302"/>
        <end position="321"/>
    </location>
</feature>
<dbReference type="InterPro" id="IPR050382">
    <property type="entry name" value="MFS_Na/Anion_cotransporter"/>
</dbReference>
<evidence type="ECO:0000313" key="7">
    <source>
        <dbReference type="EMBL" id="QDV43060.1"/>
    </source>
</evidence>
<keyword evidence="8" id="KW-1185">Reference proteome</keyword>
<reference evidence="7 8" key="1">
    <citation type="submission" date="2019-03" db="EMBL/GenBank/DDBJ databases">
        <title>Deep-cultivation of Planctomycetes and their phenomic and genomic characterization uncovers novel biology.</title>
        <authorList>
            <person name="Wiegand S."/>
            <person name="Jogler M."/>
            <person name="Boedeker C."/>
            <person name="Pinto D."/>
            <person name="Vollmers J."/>
            <person name="Rivas-Marin E."/>
            <person name="Kohn T."/>
            <person name="Peeters S.H."/>
            <person name="Heuer A."/>
            <person name="Rast P."/>
            <person name="Oberbeckmann S."/>
            <person name="Bunk B."/>
            <person name="Jeske O."/>
            <person name="Meyerdierks A."/>
            <person name="Storesund J.E."/>
            <person name="Kallscheuer N."/>
            <person name="Luecker S."/>
            <person name="Lage O.M."/>
            <person name="Pohl T."/>
            <person name="Merkel B.J."/>
            <person name="Hornburger P."/>
            <person name="Mueller R.-W."/>
            <person name="Bruemmer F."/>
            <person name="Labrenz M."/>
            <person name="Spormann A.M."/>
            <person name="Op den Camp H."/>
            <person name="Overmann J."/>
            <person name="Amann R."/>
            <person name="Jetten M.S.M."/>
            <person name="Mascher T."/>
            <person name="Medema M.H."/>
            <person name="Devos D.P."/>
            <person name="Kaster A.-K."/>
            <person name="Ovreas L."/>
            <person name="Rohde M."/>
            <person name="Galperin M.Y."/>
            <person name="Jogler C."/>
        </authorList>
    </citation>
    <scope>NUCLEOTIDE SEQUENCE [LARGE SCALE GENOMIC DNA]</scope>
    <source>
        <strain evidence="7 8">Enr13</strain>
    </source>
</reference>
<feature type="transmembrane region" description="Helical" evidence="5">
    <location>
        <begin position="101"/>
        <end position="120"/>
    </location>
</feature>
<dbReference type="CDD" id="cd17319">
    <property type="entry name" value="MFS_ExuT_GudP_like"/>
    <property type="match status" value="1"/>
</dbReference>
<keyword evidence="2 5" id="KW-0812">Transmembrane</keyword>
<gene>
    <name evidence="7" type="primary">sauU_2</name>
    <name evidence="7" type="ORF">Enr13x_29120</name>
</gene>
<feature type="transmembrane region" description="Helical" evidence="5">
    <location>
        <begin position="358"/>
        <end position="383"/>
    </location>
</feature>
<dbReference type="EMBL" id="CP037423">
    <property type="protein sequence ID" value="QDV43060.1"/>
    <property type="molecule type" value="Genomic_DNA"/>
</dbReference>
<dbReference type="InterPro" id="IPR036259">
    <property type="entry name" value="MFS_trans_sf"/>
</dbReference>
<feature type="transmembrane region" description="Helical" evidence="5">
    <location>
        <begin position="43"/>
        <end position="60"/>
    </location>
</feature>
<feature type="transmembrane region" description="Helical" evidence="5">
    <location>
        <begin position="395"/>
        <end position="414"/>
    </location>
</feature>
<dbReference type="Pfam" id="PF07690">
    <property type="entry name" value="MFS_1"/>
    <property type="match status" value="1"/>
</dbReference>
<sequence>MPIRLFLILGAFLVSVLMWVDRACISAAKDDMASDLGFSDQQMGWVMAAFSLGYALFQVPSGKLADRFGPRVVMTVVCLCWSCFTALTGVVRGLYAMIGLRFLFGLGEAGGYPTLARAFTNWLPMNERGITNSISFSGGRLGAALAMPGVVWLIGALGGWQQTFWFFGAIGIGFAVVWFVLFRDRPEHHFAVSPVERDYIIEARRPRKSESEAVNAVADVPITFGDMLRSPNMLMLMVQYVAHNFTFFFTVTWFFPYLKDSYQLTSEQAGWYAMSPLLCGVLGNWLAGFTVDRLYSQGRWQLSRRLPAAIGFLLAAIGMSLCVNMTTPFWAVVCMCIAIFGSDMILSPSWSTCMDIGGASAGAVSGAMNMVGNLGAFFTALSFPYLKDALGSHQPFFYVAAGLNLLAIFLWFRIRPDRSIAEERLGYEPGSSD</sequence>
<organism evidence="7 8">
    <name type="scientific">Stieleria neptunia</name>
    <dbReference type="NCBI Taxonomy" id="2527979"/>
    <lineage>
        <taxon>Bacteria</taxon>
        <taxon>Pseudomonadati</taxon>
        <taxon>Planctomycetota</taxon>
        <taxon>Planctomycetia</taxon>
        <taxon>Pirellulales</taxon>
        <taxon>Pirellulaceae</taxon>
        <taxon>Stieleria</taxon>
    </lineage>
</organism>
<evidence type="ECO:0000256" key="5">
    <source>
        <dbReference type="SAM" id="Phobius"/>
    </source>
</evidence>
<feature type="transmembrane region" description="Helical" evidence="5">
    <location>
        <begin position="164"/>
        <end position="182"/>
    </location>
</feature>
<keyword evidence="3 5" id="KW-1133">Transmembrane helix</keyword>
<feature type="transmembrane region" description="Helical" evidence="5">
    <location>
        <begin position="141"/>
        <end position="158"/>
    </location>
</feature>
<evidence type="ECO:0000256" key="2">
    <source>
        <dbReference type="ARBA" id="ARBA00022692"/>
    </source>
</evidence>
<evidence type="ECO:0000259" key="6">
    <source>
        <dbReference type="PROSITE" id="PS50850"/>
    </source>
</evidence>
<dbReference type="PANTHER" id="PTHR11662:SF399">
    <property type="entry name" value="FI19708P1-RELATED"/>
    <property type="match status" value="1"/>
</dbReference>
<evidence type="ECO:0000313" key="8">
    <source>
        <dbReference type="Proteomes" id="UP000319004"/>
    </source>
</evidence>
<feature type="transmembrane region" description="Helical" evidence="5">
    <location>
        <begin position="72"/>
        <end position="95"/>
    </location>
</feature>
<protein>
    <submittedName>
        <fullName evidence="7">Putative sulfoacetate transporter SauU</fullName>
    </submittedName>
</protein>
<dbReference type="Proteomes" id="UP000319004">
    <property type="component" value="Chromosome"/>
</dbReference>
<evidence type="ECO:0000256" key="4">
    <source>
        <dbReference type="ARBA" id="ARBA00023136"/>
    </source>
</evidence>
<dbReference type="InterPro" id="IPR020846">
    <property type="entry name" value="MFS_dom"/>
</dbReference>
<feature type="domain" description="Major facilitator superfamily (MFS) profile" evidence="6">
    <location>
        <begin position="7"/>
        <end position="419"/>
    </location>
</feature>
<dbReference type="GO" id="GO:0016020">
    <property type="term" value="C:membrane"/>
    <property type="evidence" value="ECO:0007669"/>
    <property type="project" value="UniProtKB-SubCell"/>
</dbReference>
<feature type="transmembrane region" description="Helical" evidence="5">
    <location>
        <begin position="327"/>
        <end position="346"/>
    </location>
</feature>
<keyword evidence="4 5" id="KW-0472">Membrane</keyword>
<dbReference type="SUPFAM" id="SSF103473">
    <property type="entry name" value="MFS general substrate transporter"/>
    <property type="match status" value="1"/>
</dbReference>
<feature type="transmembrane region" description="Helical" evidence="5">
    <location>
        <begin position="234"/>
        <end position="257"/>
    </location>
</feature>
<evidence type="ECO:0000256" key="3">
    <source>
        <dbReference type="ARBA" id="ARBA00022989"/>
    </source>
</evidence>
<comment type="subcellular location">
    <subcellularLocation>
        <location evidence="1">Membrane</location>
        <topology evidence="1">Multi-pass membrane protein</topology>
    </subcellularLocation>
</comment>
<accession>A0A518HQE1</accession>
<name>A0A518HQE1_9BACT</name>
<dbReference type="AlphaFoldDB" id="A0A518HQE1"/>
<dbReference type="OrthoDB" id="6360at2"/>
<evidence type="ECO:0000256" key="1">
    <source>
        <dbReference type="ARBA" id="ARBA00004141"/>
    </source>
</evidence>
<dbReference type="RefSeq" id="WP_145386882.1">
    <property type="nucleotide sequence ID" value="NZ_CP037423.1"/>
</dbReference>